<comment type="subcellular location">
    <subcellularLocation>
        <location evidence="1 6">Secreted</location>
    </subcellularLocation>
</comment>
<accession>A0AAV0IEX4</accession>
<evidence type="ECO:0000313" key="7">
    <source>
        <dbReference type="EMBL" id="CAI0394850.1"/>
    </source>
</evidence>
<keyword evidence="8" id="KW-1185">Reference proteome</keyword>
<keyword evidence="4 6" id="KW-0964">Secreted</keyword>
<evidence type="ECO:0000256" key="4">
    <source>
        <dbReference type="ARBA" id="ARBA00022525"/>
    </source>
</evidence>
<comment type="similarity">
    <text evidence="2 6">Belongs to the plant self-incompatibility (S1) protein family.</text>
</comment>
<dbReference type="GO" id="GO:0005576">
    <property type="term" value="C:extracellular region"/>
    <property type="evidence" value="ECO:0007669"/>
    <property type="project" value="UniProtKB-SubCell"/>
</dbReference>
<evidence type="ECO:0000256" key="3">
    <source>
        <dbReference type="ARBA" id="ARBA00022471"/>
    </source>
</evidence>
<evidence type="ECO:0000256" key="5">
    <source>
        <dbReference type="ARBA" id="ARBA00022729"/>
    </source>
</evidence>
<protein>
    <recommendedName>
        <fullName evidence="6">S-protein homolog</fullName>
    </recommendedName>
</protein>
<evidence type="ECO:0000256" key="6">
    <source>
        <dbReference type="RuleBase" id="RU367044"/>
    </source>
</evidence>
<organism evidence="7 8">
    <name type="scientific">Linum tenue</name>
    <dbReference type="NCBI Taxonomy" id="586396"/>
    <lineage>
        <taxon>Eukaryota</taxon>
        <taxon>Viridiplantae</taxon>
        <taxon>Streptophyta</taxon>
        <taxon>Embryophyta</taxon>
        <taxon>Tracheophyta</taxon>
        <taxon>Spermatophyta</taxon>
        <taxon>Magnoliopsida</taxon>
        <taxon>eudicotyledons</taxon>
        <taxon>Gunneridae</taxon>
        <taxon>Pentapetalae</taxon>
        <taxon>rosids</taxon>
        <taxon>fabids</taxon>
        <taxon>Malpighiales</taxon>
        <taxon>Linaceae</taxon>
        <taxon>Linum</taxon>
    </lineage>
</organism>
<evidence type="ECO:0000256" key="2">
    <source>
        <dbReference type="ARBA" id="ARBA00005581"/>
    </source>
</evidence>
<dbReference type="AlphaFoldDB" id="A0AAV0IEX4"/>
<dbReference type="EMBL" id="CAMGYJ010000003">
    <property type="protein sequence ID" value="CAI0394850.1"/>
    <property type="molecule type" value="Genomic_DNA"/>
</dbReference>
<keyword evidence="5" id="KW-0732">Signal</keyword>
<proteinExistence type="inferred from homology"/>
<dbReference type="PANTHER" id="PTHR31232">
    <property type="match status" value="1"/>
</dbReference>
<dbReference type="Pfam" id="PF05938">
    <property type="entry name" value="Self-incomp_S1"/>
    <property type="match status" value="1"/>
</dbReference>
<dbReference type="Proteomes" id="UP001154282">
    <property type="component" value="Unassembled WGS sequence"/>
</dbReference>
<evidence type="ECO:0000256" key="1">
    <source>
        <dbReference type="ARBA" id="ARBA00004613"/>
    </source>
</evidence>
<dbReference type="PANTHER" id="PTHR31232:SF155">
    <property type="entry name" value="PLANT SELF-INCOMPATIBILITY PROTEIN S1 FAMILY"/>
    <property type="match status" value="1"/>
</dbReference>
<dbReference type="GO" id="GO:0060320">
    <property type="term" value="P:rejection of self pollen"/>
    <property type="evidence" value="ECO:0007669"/>
    <property type="project" value="UniProtKB-KW"/>
</dbReference>
<name>A0AAV0IEX4_9ROSI</name>
<reference evidence="7" key="1">
    <citation type="submission" date="2022-08" db="EMBL/GenBank/DDBJ databases">
        <authorList>
            <person name="Gutierrez-Valencia J."/>
        </authorList>
    </citation>
    <scope>NUCLEOTIDE SEQUENCE</scope>
</reference>
<gene>
    <name evidence="7" type="ORF">LITE_LOCUS8484</name>
</gene>
<dbReference type="InterPro" id="IPR010264">
    <property type="entry name" value="Self-incomp_S1"/>
</dbReference>
<keyword evidence="3 6" id="KW-0713">Self-incompatibility</keyword>
<comment type="caution">
    <text evidence="7">The sequence shown here is derived from an EMBL/GenBank/DDBJ whole genome shotgun (WGS) entry which is preliminary data.</text>
</comment>
<evidence type="ECO:0000313" key="8">
    <source>
        <dbReference type="Proteomes" id="UP001154282"/>
    </source>
</evidence>
<sequence length="119" mass="13518">MIIIVVAQHSTHQTKPTVQVINQLSSKVLIVHCASKDDDLGAHAVEINVAFQWSFNTIQVGGATLFWCNVAVEDKRLSFVAYDQGLKNSFNYPYWLVRDDGRYGQVGTFQLFVRAWKRT</sequence>